<dbReference type="Proteomes" id="UP001595713">
    <property type="component" value="Unassembled WGS sequence"/>
</dbReference>
<keyword evidence="4" id="KW-0472">Membrane</keyword>
<dbReference type="SUPFAM" id="SSF111369">
    <property type="entry name" value="HlyD-like secretion proteins"/>
    <property type="match status" value="2"/>
</dbReference>
<evidence type="ECO:0000313" key="9">
    <source>
        <dbReference type="Proteomes" id="UP001595713"/>
    </source>
</evidence>
<accession>A0ABV7SRG4</accession>
<feature type="transmembrane region" description="Helical" evidence="4">
    <location>
        <begin position="29"/>
        <end position="50"/>
    </location>
</feature>
<dbReference type="Gene3D" id="1.10.287.470">
    <property type="entry name" value="Helix hairpin bin"/>
    <property type="match status" value="2"/>
</dbReference>
<evidence type="ECO:0000256" key="3">
    <source>
        <dbReference type="SAM" id="MobiDB-lite"/>
    </source>
</evidence>
<reference evidence="9" key="1">
    <citation type="journal article" date="2019" name="Int. J. Syst. Evol. Microbiol.">
        <title>The Global Catalogue of Microorganisms (GCM) 10K type strain sequencing project: providing services to taxonomists for standard genome sequencing and annotation.</title>
        <authorList>
            <consortium name="The Broad Institute Genomics Platform"/>
            <consortium name="The Broad Institute Genome Sequencing Center for Infectious Disease"/>
            <person name="Wu L."/>
            <person name="Ma J."/>
        </authorList>
    </citation>
    <scope>NUCLEOTIDE SEQUENCE [LARGE SCALE GENOMIC DNA]</scope>
    <source>
        <strain evidence="9">KCTC 42739</strain>
    </source>
</reference>
<dbReference type="PANTHER" id="PTHR30386:SF19">
    <property type="entry name" value="MULTIDRUG EXPORT PROTEIN EMRA-RELATED"/>
    <property type="match status" value="1"/>
</dbReference>
<sequence>MADAPQSEPTAAAADDHPAPPTAGKRKKLFLILAIVVMVIGVLWAAWYFITQSGRVSTDNAYVGADSAQVTSLVSGAVTQVRVGGTQMVKKGDILVVIDGADARIDLATAEAALKQAQQKFGQTAAQAGSARAKVMSRGAEIAQARARLTDANATVARTRIDLDRRQRLVGSGAASAEELSNARAAYDSAVAARGLAQAGVTAAIATQNAAGEDAVASEALVRGTTVDTAPDVATARARLDKARLDYARTVIRAPVDGVVTNRQVQIGQRIAAGAPIMTIVPIANAYVDANFKESQLRHVKIGQPVELTSDFYGDDVVFHGRVTGFAGGTGAAFSLIPAQNATGNWVKVVQRLPVRVTLDPRELRAHPLRVGLTMDAVIDTRGK</sequence>
<dbReference type="Pfam" id="PF25963">
    <property type="entry name" value="Beta-barrel_AAEA"/>
    <property type="match status" value="1"/>
</dbReference>
<dbReference type="InterPro" id="IPR058624">
    <property type="entry name" value="MdtA-like_HH"/>
</dbReference>
<dbReference type="InterPro" id="IPR050739">
    <property type="entry name" value="MFP"/>
</dbReference>
<dbReference type="InterPro" id="IPR058634">
    <property type="entry name" value="AaeA-lik-b-barrel"/>
</dbReference>
<dbReference type="PANTHER" id="PTHR30386">
    <property type="entry name" value="MEMBRANE FUSION SUBUNIT OF EMRAB-TOLC MULTIDRUG EFFLUX PUMP"/>
    <property type="match status" value="1"/>
</dbReference>
<dbReference type="InterPro" id="IPR058625">
    <property type="entry name" value="MdtA-like_BSH"/>
</dbReference>
<evidence type="ECO:0000256" key="2">
    <source>
        <dbReference type="SAM" id="Coils"/>
    </source>
</evidence>
<keyword evidence="9" id="KW-1185">Reference proteome</keyword>
<evidence type="ECO:0000313" key="8">
    <source>
        <dbReference type="EMBL" id="MFC3579564.1"/>
    </source>
</evidence>
<protein>
    <submittedName>
        <fullName evidence="8">Efflux RND transporter periplasmic adaptor subunit</fullName>
    </submittedName>
</protein>
<comment type="caution">
    <text evidence="8">The sequence shown here is derived from an EMBL/GenBank/DDBJ whole genome shotgun (WGS) entry which is preliminary data.</text>
</comment>
<evidence type="ECO:0000259" key="7">
    <source>
        <dbReference type="Pfam" id="PF25963"/>
    </source>
</evidence>
<evidence type="ECO:0000256" key="1">
    <source>
        <dbReference type="ARBA" id="ARBA00004196"/>
    </source>
</evidence>
<dbReference type="RefSeq" id="WP_261293536.1">
    <property type="nucleotide sequence ID" value="NZ_JANQBK010000003.1"/>
</dbReference>
<keyword evidence="4" id="KW-0812">Transmembrane</keyword>
<feature type="domain" description="Multidrug resistance protein MdtA-like barrel-sandwich hybrid" evidence="6">
    <location>
        <begin position="68"/>
        <end position="280"/>
    </location>
</feature>
<comment type="subcellular location">
    <subcellularLocation>
        <location evidence="1">Cell envelope</location>
    </subcellularLocation>
</comment>
<keyword evidence="2" id="KW-0175">Coiled coil</keyword>
<feature type="coiled-coil region" evidence="2">
    <location>
        <begin position="100"/>
        <end position="127"/>
    </location>
</feature>
<organism evidence="8 9">
    <name type="scientific">Sphingomonas hylomeconis</name>
    <dbReference type="NCBI Taxonomy" id="1395958"/>
    <lineage>
        <taxon>Bacteria</taxon>
        <taxon>Pseudomonadati</taxon>
        <taxon>Pseudomonadota</taxon>
        <taxon>Alphaproteobacteria</taxon>
        <taxon>Sphingomonadales</taxon>
        <taxon>Sphingomonadaceae</taxon>
        <taxon>Sphingomonas</taxon>
    </lineage>
</organism>
<dbReference type="EMBL" id="JBHRXP010000002">
    <property type="protein sequence ID" value="MFC3579564.1"/>
    <property type="molecule type" value="Genomic_DNA"/>
</dbReference>
<dbReference type="Gene3D" id="2.40.30.170">
    <property type="match status" value="1"/>
</dbReference>
<feature type="domain" description="Multidrug resistance protein MdtA-like alpha-helical hairpin" evidence="5">
    <location>
        <begin position="142"/>
        <end position="204"/>
    </location>
</feature>
<dbReference type="Gene3D" id="2.40.50.100">
    <property type="match status" value="1"/>
</dbReference>
<keyword evidence="4" id="KW-1133">Transmembrane helix</keyword>
<name>A0ABV7SRG4_9SPHN</name>
<proteinExistence type="predicted"/>
<feature type="region of interest" description="Disordered" evidence="3">
    <location>
        <begin position="1"/>
        <end position="20"/>
    </location>
</feature>
<dbReference type="Pfam" id="PF25917">
    <property type="entry name" value="BSH_RND"/>
    <property type="match status" value="1"/>
</dbReference>
<evidence type="ECO:0000259" key="5">
    <source>
        <dbReference type="Pfam" id="PF25876"/>
    </source>
</evidence>
<evidence type="ECO:0000256" key="4">
    <source>
        <dbReference type="SAM" id="Phobius"/>
    </source>
</evidence>
<gene>
    <name evidence="8" type="ORF">ACFONA_05250</name>
</gene>
<dbReference type="Pfam" id="PF25876">
    <property type="entry name" value="HH_MFP_RND"/>
    <property type="match status" value="1"/>
</dbReference>
<evidence type="ECO:0000259" key="6">
    <source>
        <dbReference type="Pfam" id="PF25917"/>
    </source>
</evidence>
<feature type="domain" description="p-hydroxybenzoic acid efflux pump subunit AaeA-like beta-barrel" evidence="7">
    <location>
        <begin position="287"/>
        <end position="379"/>
    </location>
</feature>